<dbReference type="GO" id="GO:0008270">
    <property type="term" value="F:zinc ion binding"/>
    <property type="evidence" value="ECO:0007669"/>
    <property type="project" value="UniProtKB-KW"/>
</dbReference>
<proteinExistence type="predicted"/>
<keyword evidence="2" id="KW-0862">Zinc</keyword>
<dbReference type="PROSITE" id="PS50157">
    <property type="entry name" value="ZINC_FINGER_C2H2_2"/>
    <property type="match status" value="1"/>
</dbReference>
<keyword evidence="2" id="KW-0479">Metal-binding</keyword>
<dbReference type="PANTHER" id="PTHR10039">
    <property type="entry name" value="AMELOGENIN"/>
    <property type="match status" value="1"/>
</dbReference>
<dbReference type="SMART" id="SM00355">
    <property type="entry name" value="ZnF_C2H2"/>
    <property type="match status" value="4"/>
</dbReference>
<protein>
    <recommendedName>
        <fullName evidence="4">C2H2-type domain-containing protein</fullName>
    </recommendedName>
</protein>
<reference evidence="5" key="1">
    <citation type="submission" date="2021-03" db="EMBL/GenBank/DDBJ databases">
        <authorList>
            <person name="Tagirdzhanova G."/>
        </authorList>
    </citation>
    <scope>NUCLEOTIDE SEQUENCE</scope>
</reference>
<dbReference type="PANTHER" id="PTHR10039:SF14">
    <property type="entry name" value="NACHT DOMAIN-CONTAINING PROTEIN"/>
    <property type="match status" value="1"/>
</dbReference>
<dbReference type="InterPro" id="IPR056125">
    <property type="entry name" value="DUF7708"/>
</dbReference>
<feature type="region of interest" description="Disordered" evidence="3">
    <location>
        <begin position="871"/>
        <end position="892"/>
    </location>
</feature>
<evidence type="ECO:0000256" key="3">
    <source>
        <dbReference type="SAM" id="MobiDB-lite"/>
    </source>
</evidence>
<evidence type="ECO:0000256" key="1">
    <source>
        <dbReference type="ARBA" id="ARBA00022737"/>
    </source>
</evidence>
<dbReference type="InterPro" id="IPR027417">
    <property type="entry name" value="P-loop_NTPase"/>
</dbReference>
<dbReference type="InterPro" id="IPR054471">
    <property type="entry name" value="GPIID_WHD"/>
</dbReference>
<dbReference type="SUPFAM" id="SSF52540">
    <property type="entry name" value="P-loop containing nucleoside triphosphate hydrolases"/>
    <property type="match status" value="1"/>
</dbReference>
<dbReference type="InterPro" id="IPR036236">
    <property type="entry name" value="Znf_C2H2_sf"/>
</dbReference>
<comment type="caution">
    <text evidence="5">The sequence shown here is derived from an EMBL/GenBank/DDBJ whole genome shotgun (WGS) entry which is preliminary data.</text>
</comment>
<feature type="compositionally biased region" description="Basic and acidic residues" evidence="3">
    <location>
        <begin position="871"/>
        <end position="882"/>
    </location>
</feature>
<keyword evidence="2" id="KW-0863">Zinc-finger</keyword>
<dbReference type="Pfam" id="PF24883">
    <property type="entry name" value="NPHP3_N"/>
    <property type="match status" value="1"/>
</dbReference>
<dbReference type="SUPFAM" id="SSF57667">
    <property type="entry name" value="beta-beta-alpha zinc fingers"/>
    <property type="match status" value="1"/>
</dbReference>
<accession>A0A8H3IFA7</accession>
<dbReference type="EMBL" id="CAJPDQ010000024">
    <property type="protein sequence ID" value="CAF9925912.1"/>
    <property type="molecule type" value="Genomic_DNA"/>
</dbReference>
<dbReference type="Pfam" id="PF22939">
    <property type="entry name" value="WHD_GPIID"/>
    <property type="match status" value="1"/>
</dbReference>
<dbReference type="InterPro" id="IPR013087">
    <property type="entry name" value="Znf_C2H2_type"/>
</dbReference>
<gene>
    <name evidence="5" type="ORF">GOMPHAMPRED_004009</name>
</gene>
<dbReference type="Gene3D" id="3.30.160.60">
    <property type="entry name" value="Classic Zinc Finger"/>
    <property type="match status" value="2"/>
</dbReference>
<dbReference type="InterPro" id="IPR056884">
    <property type="entry name" value="NPHP3-like_N"/>
</dbReference>
<organism evidence="5 6">
    <name type="scientific">Gomphillus americanus</name>
    <dbReference type="NCBI Taxonomy" id="1940652"/>
    <lineage>
        <taxon>Eukaryota</taxon>
        <taxon>Fungi</taxon>
        <taxon>Dikarya</taxon>
        <taxon>Ascomycota</taxon>
        <taxon>Pezizomycotina</taxon>
        <taxon>Lecanoromycetes</taxon>
        <taxon>OSLEUM clade</taxon>
        <taxon>Ostropomycetidae</taxon>
        <taxon>Ostropales</taxon>
        <taxon>Graphidaceae</taxon>
        <taxon>Gomphilloideae</taxon>
        <taxon>Gomphillus</taxon>
    </lineage>
</organism>
<dbReference type="PROSITE" id="PS00028">
    <property type="entry name" value="ZINC_FINGER_C2H2_1"/>
    <property type="match status" value="1"/>
</dbReference>
<keyword evidence="1" id="KW-0677">Repeat</keyword>
<name>A0A8H3IFA7_9LECA</name>
<dbReference type="Proteomes" id="UP000664169">
    <property type="component" value="Unassembled WGS sequence"/>
</dbReference>
<feature type="domain" description="C2H2-type" evidence="4">
    <location>
        <begin position="925"/>
        <end position="952"/>
    </location>
</feature>
<evidence type="ECO:0000256" key="2">
    <source>
        <dbReference type="PROSITE-ProRule" id="PRU00042"/>
    </source>
</evidence>
<evidence type="ECO:0000313" key="5">
    <source>
        <dbReference type="EMBL" id="CAF9925912.1"/>
    </source>
</evidence>
<dbReference type="Gene3D" id="3.40.50.300">
    <property type="entry name" value="P-loop containing nucleotide triphosphate hydrolases"/>
    <property type="match status" value="1"/>
</dbReference>
<evidence type="ECO:0000259" key="4">
    <source>
        <dbReference type="PROSITE" id="PS50157"/>
    </source>
</evidence>
<dbReference type="AlphaFoldDB" id="A0A8H3IFA7"/>
<dbReference type="Pfam" id="PF24809">
    <property type="entry name" value="DUF7708"/>
    <property type="match status" value="1"/>
</dbReference>
<evidence type="ECO:0000313" key="6">
    <source>
        <dbReference type="Proteomes" id="UP000664169"/>
    </source>
</evidence>
<sequence>MSQSKPSLGNTAFQKAVDIFKQKCGLSQREIQDLEMTTLVDLQKAMSRIQSQQRNSGTMSYLKRVEPFLQAMKQYGEVIGIFVNTCDLLAYIWGPMKFLLNTVSNFSEAFNALLDGYYKIGRTVPILVQYQDVLHSDPSLQEALVPIFEDILEFHSEAVKCFRQKTWKTAFKATWNHVNNRITQLSDNLDRQKQFFNDQLNCSQYKEIHELRRDLRYGLQQLKDQRDQTRHAFELRKTEETNRQRKEVHQWLGALDYHARHQDTLDRLHLGTGKWLLANDKFQSWYMPNRCSDPLLWLSGQPGAGKTVLSSFIIEELRQIQNITVAFFYCKYGDMAKMRFLAIIKTLLAQILAQNDSLLPIFHEKQARSGQETLTDTKLAKELLEVALKNKKNTYIVIDGLDEYTRDERKEITVWFLQIVNSIPTHELGALRCLFVSQEDGAAKKDFSMLSHIKMTAADNREDIRSYAQLRQMEIEEKFGPLDWCNYNIADIVTTKAQGMFLYARLVLWNLLQQSTKRELEHELHPKILPTGFEQAYGRIIERLLNSQEHPSRRKNIIRLLGWLACAKRPLRWYEIQAAWSIDIEEEKFDPERRFVEDSKDLCASLVEICSDGTVTLVHSTAREFLVQQRYIQLIETDIQMADLCLIYLTLPDFALENSDDEITQSILKGTHAFLDYAISYWGWHIETGLLRTGASEGDQNLEIEGLLRNLDTFLDHYWNVEESLEAVSVCETLRKTLGPLKGMKMYDEALQCISAMKHALRLTGKNSPLEDMLSIYGVLLKSREMLELMRPLSPEVEARMKDQYGMMWFKCSRLNCRFFYQGFETDDRRQHHRDRHDRSYVCWVEGCYQTINGCATAKDLEKHMAENHGILKEDEKDEFPPPEKSGGIPEYQRGQHLCTKCPKRYKTPEGLKNHLSTRCNERRFLCSICGNGFKRRQERTRHEISHDSEKKYICKGNLRNGGTWGCEKRFRRRDALNKHFRTEAGRACKKPLLLEERRLGIK</sequence>
<keyword evidence="6" id="KW-1185">Reference proteome</keyword>
<dbReference type="OrthoDB" id="21416at2759"/>